<evidence type="ECO:0000313" key="1">
    <source>
        <dbReference type="EMBL" id="PIK58807.1"/>
    </source>
</evidence>
<dbReference type="Proteomes" id="UP000230750">
    <property type="component" value="Unassembled WGS sequence"/>
</dbReference>
<protein>
    <recommendedName>
        <fullName evidence="3">Sulfotransferase domain-containing protein</fullName>
    </recommendedName>
</protein>
<keyword evidence="2" id="KW-1185">Reference proteome</keyword>
<evidence type="ECO:0008006" key="3">
    <source>
        <dbReference type="Google" id="ProtNLM"/>
    </source>
</evidence>
<name>A0A2G8LF10_STIJA</name>
<organism evidence="1 2">
    <name type="scientific">Stichopus japonicus</name>
    <name type="common">Sea cucumber</name>
    <dbReference type="NCBI Taxonomy" id="307972"/>
    <lineage>
        <taxon>Eukaryota</taxon>
        <taxon>Metazoa</taxon>
        <taxon>Echinodermata</taxon>
        <taxon>Eleutherozoa</taxon>
        <taxon>Echinozoa</taxon>
        <taxon>Holothuroidea</taxon>
        <taxon>Aspidochirotacea</taxon>
        <taxon>Aspidochirotida</taxon>
        <taxon>Stichopodidae</taxon>
        <taxon>Apostichopus</taxon>
    </lineage>
</organism>
<dbReference type="InterPro" id="IPR027417">
    <property type="entry name" value="P-loop_NTPase"/>
</dbReference>
<evidence type="ECO:0000313" key="2">
    <source>
        <dbReference type="Proteomes" id="UP000230750"/>
    </source>
</evidence>
<accession>A0A2G8LF10</accession>
<dbReference type="Gene3D" id="3.40.50.300">
    <property type="entry name" value="P-loop containing nucleotide triphosphate hydrolases"/>
    <property type="match status" value="1"/>
</dbReference>
<reference evidence="1 2" key="1">
    <citation type="journal article" date="2017" name="PLoS Biol.">
        <title>The sea cucumber genome provides insights into morphological evolution and visceral regeneration.</title>
        <authorList>
            <person name="Zhang X."/>
            <person name="Sun L."/>
            <person name="Yuan J."/>
            <person name="Sun Y."/>
            <person name="Gao Y."/>
            <person name="Zhang L."/>
            <person name="Li S."/>
            <person name="Dai H."/>
            <person name="Hamel J.F."/>
            <person name="Liu C."/>
            <person name="Yu Y."/>
            <person name="Liu S."/>
            <person name="Lin W."/>
            <person name="Guo K."/>
            <person name="Jin S."/>
            <person name="Xu P."/>
            <person name="Storey K.B."/>
            <person name="Huan P."/>
            <person name="Zhang T."/>
            <person name="Zhou Y."/>
            <person name="Zhang J."/>
            <person name="Lin C."/>
            <person name="Li X."/>
            <person name="Xing L."/>
            <person name="Huo D."/>
            <person name="Sun M."/>
            <person name="Wang L."/>
            <person name="Mercier A."/>
            <person name="Li F."/>
            <person name="Yang H."/>
            <person name="Xiang J."/>
        </authorList>
    </citation>
    <scope>NUCLEOTIDE SEQUENCE [LARGE SCALE GENOMIC DNA]</scope>
    <source>
        <strain evidence="1">Shaxun</strain>
        <tissue evidence="1">Muscle</tissue>
    </source>
</reference>
<sequence>MLVNEHNIEFAQRDLQGKGVDQKIVLSGEFAFGACDFMKNRSCSYVLLMRDPYERVISSYAFCQKHDDDSSDFYCPLRTKGLSVVEWAIIEGSPVFRQLIAHPSNCGDKFENHFDFEKMIDAPNDILKTGKYPCWMKLKAFIEHQLTADQILQLAEYVANNIEYWFAAVGTLDRIDTLLQTMQDMYYMPLHNICKDVHRANNSNINNQQREIYRKELKEDPRVAEALKEDLLLYARVQEVTILQGRNHYEHFHAGNVIHHKADS</sequence>
<comment type="caution">
    <text evidence="1">The sequence shown here is derived from an EMBL/GenBank/DDBJ whole genome shotgun (WGS) entry which is preliminary data.</text>
</comment>
<dbReference type="AlphaFoldDB" id="A0A2G8LF10"/>
<dbReference type="EMBL" id="MRZV01000101">
    <property type="protein sequence ID" value="PIK58807.1"/>
    <property type="molecule type" value="Genomic_DNA"/>
</dbReference>
<proteinExistence type="predicted"/>
<gene>
    <name evidence="1" type="ORF">BSL78_04266</name>
</gene>
<dbReference type="OrthoDB" id="10010208at2759"/>